<evidence type="ECO:0000256" key="7">
    <source>
        <dbReference type="ARBA" id="ARBA00022840"/>
    </source>
</evidence>
<dbReference type="Gene3D" id="3.40.50.300">
    <property type="entry name" value="P-loop containing nucleotide triphosphate hydrolases"/>
    <property type="match status" value="1"/>
</dbReference>
<keyword evidence="5 10" id="KW-0547">Nucleotide-binding</keyword>
<feature type="active site" description="Proton acceptor" evidence="8">
    <location>
        <position position="87"/>
    </location>
</feature>
<dbReference type="Pfam" id="PF00265">
    <property type="entry name" value="TK"/>
    <property type="match status" value="1"/>
</dbReference>
<evidence type="ECO:0000256" key="5">
    <source>
        <dbReference type="ARBA" id="ARBA00022741"/>
    </source>
</evidence>
<dbReference type="Gene3D" id="3.30.60.20">
    <property type="match status" value="1"/>
</dbReference>
<dbReference type="GO" id="GO:0004797">
    <property type="term" value="F:thymidine kinase activity"/>
    <property type="evidence" value="ECO:0007669"/>
    <property type="project" value="UniProtKB-EC"/>
</dbReference>
<feature type="binding site" evidence="9">
    <location>
        <position position="183"/>
    </location>
    <ligand>
        <name>substrate</name>
    </ligand>
</feature>
<dbReference type="PIRSF" id="PIRSF035805">
    <property type="entry name" value="TK_cell"/>
    <property type="match status" value="1"/>
</dbReference>
<evidence type="ECO:0000313" key="12">
    <source>
        <dbReference type="EMBL" id="TBT96010.1"/>
    </source>
</evidence>
<dbReference type="EC" id="2.7.1.21" evidence="2 10"/>
<feature type="binding site" evidence="9">
    <location>
        <begin position="170"/>
        <end position="173"/>
    </location>
    <ligand>
        <name>substrate</name>
    </ligand>
</feature>
<evidence type="ECO:0000256" key="1">
    <source>
        <dbReference type="ARBA" id="ARBA00007587"/>
    </source>
</evidence>
<evidence type="ECO:0000256" key="8">
    <source>
        <dbReference type="PIRSR" id="PIRSR035805-1"/>
    </source>
</evidence>
<comment type="catalytic activity">
    <reaction evidence="10">
        <text>thymidine + ATP = dTMP + ADP + H(+)</text>
        <dbReference type="Rhea" id="RHEA:19129"/>
        <dbReference type="ChEBI" id="CHEBI:15378"/>
        <dbReference type="ChEBI" id="CHEBI:17748"/>
        <dbReference type="ChEBI" id="CHEBI:30616"/>
        <dbReference type="ChEBI" id="CHEBI:63528"/>
        <dbReference type="ChEBI" id="CHEBI:456216"/>
        <dbReference type="EC" id="2.7.1.21"/>
    </reaction>
</comment>
<evidence type="ECO:0000256" key="10">
    <source>
        <dbReference type="RuleBase" id="RU000544"/>
    </source>
</evidence>
<evidence type="ECO:0000256" key="3">
    <source>
        <dbReference type="ARBA" id="ARBA00022634"/>
    </source>
</evidence>
<dbReference type="OrthoDB" id="9781579at2"/>
<keyword evidence="7 10" id="KW-0067">ATP-binding</keyword>
<evidence type="ECO:0000256" key="2">
    <source>
        <dbReference type="ARBA" id="ARBA00012118"/>
    </source>
</evidence>
<evidence type="ECO:0000313" key="13">
    <source>
        <dbReference type="Proteomes" id="UP000291933"/>
    </source>
</evidence>
<name>A0A4Q9KPQ6_PROTD</name>
<comment type="similarity">
    <text evidence="1 11">Belongs to the thymidine kinase family.</text>
</comment>
<dbReference type="NCBIfam" id="NF003297">
    <property type="entry name" value="PRK04296.1-2"/>
    <property type="match status" value="1"/>
</dbReference>
<keyword evidence="6 10" id="KW-0418">Kinase</keyword>
<evidence type="ECO:0000256" key="6">
    <source>
        <dbReference type="ARBA" id="ARBA00022777"/>
    </source>
</evidence>
<dbReference type="PANTHER" id="PTHR11441:SF0">
    <property type="entry name" value="THYMIDINE KINASE, CYTOSOLIC"/>
    <property type="match status" value="1"/>
</dbReference>
<accession>A0A4Q9KPQ6</accession>
<evidence type="ECO:0000256" key="9">
    <source>
        <dbReference type="PIRSR" id="PIRSR035805-2"/>
    </source>
</evidence>
<dbReference type="AlphaFoldDB" id="A0A4Q9KPQ6"/>
<keyword evidence="13" id="KW-1185">Reference proteome</keyword>
<proteinExistence type="inferred from homology"/>
<evidence type="ECO:0000256" key="4">
    <source>
        <dbReference type="ARBA" id="ARBA00022679"/>
    </source>
</evidence>
<dbReference type="GO" id="GO:0071897">
    <property type="term" value="P:DNA biosynthetic process"/>
    <property type="evidence" value="ECO:0007669"/>
    <property type="project" value="UniProtKB-KW"/>
</dbReference>
<dbReference type="GO" id="GO:0005829">
    <property type="term" value="C:cytosol"/>
    <property type="evidence" value="ECO:0007669"/>
    <property type="project" value="TreeGrafter"/>
</dbReference>
<dbReference type="SUPFAM" id="SSF57716">
    <property type="entry name" value="Glucocorticoid receptor-like (DNA-binding domain)"/>
    <property type="match status" value="1"/>
</dbReference>
<reference evidence="12 13" key="1">
    <citation type="submission" date="2019-01" db="EMBL/GenBank/DDBJ databases">
        <title>Lactibacter flavus gen. nov., sp. nov., a novel bacterium of the family Propionibacteriaceae isolated from raw milk and dairy products.</title>
        <authorList>
            <person name="Huptas C."/>
            <person name="Wenning M."/>
            <person name="Breitenwieser F."/>
            <person name="Doll E."/>
            <person name="Von Neubeck M."/>
            <person name="Busse H.-J."/>
            <person name="Scherer S."/>
        </authorList>
    </citation>
    <scope>NUCLEOTIDE SEQUENCE [LARGE SCALE GENOMIC DNA]</scope>
    <source>
        <strain evidence="12 13">DSM 22130</strain>
    </source>
</reference>
<organism evidence="12 13">
    <name type="scientific">Propioniciclava tarda</name>
    <dbReference type="NCBI Taxonomy" id="433330"/>
    <lineage>
        <taxon>Bacteria</taxon>
        <taxon>Bacillati</taxon>
        <taxon>Actinomycetota</taxon>
        <taxon>Actinomycetes</taxon>
        <taxon>Propionibacteriales</taxon>
        <taxon>Propionibacteriaceae</taxon>
        <taxon>Propioniciclava</taxon>
    </lineage>
</organism>
<protein>
    <recommendedName>
        <fullName evidence="2 10">Thymidine kinase</fullName>
        <ecNumber evidence="2 10">2.7.1.21</ecNumber>
    </recommendedName>
</protein>
<dbReference type="EMBL" id="SDMR01000002">
    <property type="protein sequence ID" value="TBT96010.1"/>
    <property type="molecule type" value="Genomic_DNA"/>
</dbReference>
<keyword evidence="3 10" id="KW-0237">DNA synthesis</keyword>
<dbReference type="Proteomes" id="UP000291933">
    <property type="component" value="Unassembled WGS sequence"/>
</dbReference>
<dbReference type="InterPro" id="IPR027417">
    <property type="entry name" value="P-loop_NTPase"/>
</dbReference>
<dbReference type="PANTHER" id="PTHR11441">
    <property type="entry name" value="THYMIDINE KINASE"/>
    <property type="match status" value="1"/>
</dbReference>
<comment type="caution">
    <text evidence="12">The sequence shown here is derived from an EMBL/GenBank/DDBJ whole genome shotgun (WGS) entry which is preliminary data.</text>
</comment>
<dbReference type="InterPro" id="IPR001267">
    <property type="entry name" value="Thymidine_kinase"/>
</dbReference>
<dbReference type="GO" id="GO:0046104">
    <property type="term" value="P:thymidine metabolic process"/>
    <property type="evidence" value="ECO:0007669"/>
    <property type="project" value="TreeGrafter"/>
</dbReference>
<dbReference type="SUPFAM" id="SSF52540">
    <property type="entry name" value="P-loop containing nucleoside triphosphate hydrolases"/>
    <property type="match status" value="1"/>
</dbReference>
<dbReference type="RefSeq" id="WP_131171125.1">
    <property type="nucleotide sequence ID" value="NZ_FXTL01000002.1"/>
</dbReference>
<gene>
    <name evidence="12" type="ORF">ET996_03335</name>
</gene>
<dbReference type="GO" id="GO:0005524">
    <property type="term" value="F:ATP binding"/>
    <property type="evidence" value="ECO:0007669"/>
    <property type="project" value="UniProtKB-KW"/>
</dbReference>
<sequence>MAQLTFFTGPMNCGKSTLALQIDYTESSAGRRGVRFTCKDRGGESVISSRIGLSEDAVEVTSDLDFWAFVVAEFTAGRRIDYLVCDEAQFYAAEQIDQLAHIVDDLGIDVHCFGILHDFRTAMFPASARLVELADRIEMLQARPRCWCGQPATHNARTVGGVMVTEGSQVVVGDTAGDAEVAYEVLCRKHHRRRENSAVVNVDLTPDPLPFGAAE</sequence>
<evidence type="ECO:0000256" key="11">
    <source>
        <dbReference type="RuleBase" id="RU004165"/>
    </source>
</evidence>
<keyword evidence="4 10" id="KW-0808">Transferase</keyword>